<proteinExistence type="predicted"/>
<dbReference type="eggNOG" id="COG5507">
    <property type="taxonomic scope" value="Bacteria"/>
</dbReference>
<reference evidence="1 2" key="1">
    <citation type="submission" date="2013-07" db="EMBL/GenBank/DDBJ databases">
        <title>Completed genome of Sphingomonas sanxanigenens NX02.</title>
        <authorList>
            <person name="Ma T."/>
            <person name="Huang H."/>
            <person name="Wu M."/>
            <person name="Li X."/>
            <person name="Li G."/>
        </authorList>
    </citation>
    <scope>NUCLEOTIDE SEQUENCE [LARGE SCALE GENOMIC DNA]</scope>
    <source>
        <strain evidence="1 2">NX02</strain>
    </source>
</reference>
<dbReference type="KEGG" id="ssan:NX02_25785"/>
<dbReference type="STRING" id="1123269.NX02_25785"/>
<dbReference type="OrthoDB" id="9792392at2"/>
<keyword evidence="2" id="KW-1185">Reference proteome</keyword>
<dbReference type="PATRIC" id="fig|1123269.5.peg.5058"/>
<evidence type="ECO:0000313" key="1">
    <source>
        <dbReference type="EMBL" id="AHE56762.1"/>
    </source>
</evidence>
<gene>
    <name evidence="1" type="ORF">NX02_25785</name>
</gene>
<accession>W0AJL6</accession>
<dbReference type="Pfam" id="PF07237">
    <property type="entry name" value="DUF1428"/>
    <property type="match status" value="2"/>
</dbReference>
<name>W0AJL6_9SPHN</name>
<dbReference type="Gene3D" id="3.30.70.100">
    <property type="match status" value="2"/>
</dbReference>
<dbReference type="AlphaFoldDB" id="W0AJL6"/>
<dbReference type="SUPFAM" id="SSF54909">
    <property type="entry name" value="Dimeric alpha+beta barrel"/>
    <property type="match status" value="2"/>
</dbReference>
<evidence type="ECO:0008006" key="3">
    <source>
        <dbReference type="Google" id="ProtNLM"/>
    </source>
</evidence>
<sequence length="238" mass="26151">MTYVEGFVAAVPAANKQAYIKHASDAAPLFKAFGVTRMVENWGDEVPDGEVTDFKGAVKAEDGEVVVFSWFEFPSKAARDAANEKIMADPRMEEMSKSMPFDGRRMIYGGFEAIVEESSGGAMGYADGYLVPVPEGKKEAYRAMAAKAAGLFREYGATRVVEAWGDDVPDGKITDYKCAVKAEDGESVVYSWVEWPSKAVRDDGMKKVMEDPRMKPDGEMPFDGRRMIYGGFAPILDV</sequence>
<dbReference type="HOGENOM" id="CLU_1169953_0_0_5"/>
<protein>
    <recommendedName>
        <fullName evidence="3">RNA signal recognition particle 4.5S RNA</fullName>
    </recommendedName>
</protein>
<evidence type="ECO:0000313" key="2">
    <source>
        <dbReference type="Proteomes" id="UP000018851"/>
    </source>
</evidence>
<dbReference type="EMBL" id="CP006644">
    <property type="protein sequence ID" value="AHE56762.1"/>
    <property type="molecule type" value="Genomic_DNA"/>
</dbReference>
<dbReference type="Proteomes" id="UP000018851">
    <property type="component" value="Chromosome"/>
</dbReference>
<dbReference type="InterPro" id="IPR009874">
    <property type="entry name" value="DUF1428"/>
</dbReference>
<dbReference type="InterPro" id="IPR011008">
    <property type="entry name" value="Dimeric_a/b-barrel"/>
</dbReference>
<organism evidence="1 2">
    <name type="scientific">Sphingomonas sanxanigenens DSM 19645 = NX02</name>
    <dbReference type="NCBI Taxonomy" id="1123269"/>
    <lineage>
        <taxon>Bacteria</taxon>
        <taxon>Pseudomonadati</taxon>
        <taxon>Pseudomonadota</taxon>
        <taxon>Alphaproteobacteria</taxon>
        <taxon>Sphingomonadales</taxon>
        <taxon>Sphingomonadaceae</taxon>
        <taxon>Sphingomonas</taxon>
    </lineage>
</organism>